<evidence type="ECO:0000313" key="2">
    <source>
        <dbReference type="EMBL" id="PMD27266.1"/>
    </source>
</evidence>
<proteinExistence type="predicted"/>
<dbReference type="OrthoDB" id="3543227at2759"/>
<name>A0A2J6QLZ6_9HELO</name>
<keyword evidence="1" id="KW-0812">Transmembrane</keyword>
<organism evidence="2 3">
    <name type="scientific">Hyaloscypha hepaticicola</name>
    <dbReference type="NCBI Taxonomy" id="2082293"/>
    <lineage>
        <taxon>Eukaryota</taxon>
        <taxon>Fungi</taxon>
        <taxon>Dikarya</taxon>
        <taxon>Ascomycota</taxon>
        <taxon>Pezizomycotina</taxon>
        <taxon>Leotiomycetes</taxon>
        <taxon>Helotiales</taxon>
        <taxon>Hyaloscyphaceae</taxon>
        <taxon>Hyaloscypha</taxon>
    </lineage>
</organism>
<evidence type="ECO:0000256" key="1">
    <source>
        <dbReference type="SAM" id="Phobius"/>
    </source>
</evidence>
<reference evidence="2 3" key="1">
    <citation type="submission" date="2016-05" db="EMBL/GenBank/DDBJ databases">
        <title>A degradative enzymes factory behind the ericoid mycorrhizal symbiosis.</title>
        <authorList>
            <consortium name="DOE Joint Genome Institute"/>
            <person name="Martino E."/>
            <person name="Morin E."/>
            <person name="Grelet G."/>
            <person name="Kuo A."/>
            <person name="Kohler A."/>
            <person name="Daghino S."/>
            <person name="Barry K."/>
            <person name="Choi C."/>
            <person name="Cichocki N."/>
            <person name="Clum A."/>
            <person name="Copeland A."/>
            <person name="Hainaut M."/>
            <person name="Haridas S."/>
            <person name="Labutti K."/>
            <person name="Lindquist E."/>
            <person name="Lipzen A."/>
            <person name="Khouja H.-R."/>
            <person name="Murat C."/>
            <person name="Ohm R."/>
            <person name="Olson A."/>
            <person name="Spatafora J."/>
            <person name="Veneault-Fourrey C."/>
            <person name="Henrissat B."/>
            <person name="Grigoriev I."/>
            <person name="Martin F."/>
            <person name="Perotto S."/>
        </authorList>
    </citation>
    <scope>NUCLEOTIDE SEQUENCE [LARGE SCALE GENOMIC DNA]</scope>
    <source>
        <strain evidence="2 3">UAMH 7357</strain>
    </source>
</reference>
<dbReference type="AlphaFoldDB" id="A0A2J6QLZ6"/>
<keyword evidence="1" id="KW-1133">Transmembrane helix</keyword>
<keyword evidence="3" id="KW-1185">Reference proteome</keyword>
<feature type="transmembrane region" description="Helical" evidence="1">
    <location>
        <begin position="51"/>
        <end position="71"/>
    </location>
</feature>
<keyword evidence="1" id="KW-0472">Membrane</keyword>
<sequence>MAKLTLSSAATTQILFLLRFIQHGALALTGFVTSYFIYWHNALRDPVPLPLILLLIAVLPPLFPQSIPLHIKLNI</sequence>
<dbReference type="EMBL" id="KZ613466">
    <property type="protein sequence ID" value="PMD27266.1"/>
    <property type="molecule type" value="Genomic_DNA"/>
</dbReference>
<evidence type="ECO:0000313" key="3">
    <source>
        <dbReference type="Proteomes" id="UP000235672"/>
    </source>
</evidence>
<accession>A0A2J6QLZ6</accession>
<protein>
    <submittedName>
        <fullName evidence="2">Uncharacterized protein</fullName>
    </submittedName>
</protein>
<dbReference type="Proteomes" id="UP000235672">
    <property type="component" value="Unassembled WGS sequence"/>
</dbReference>
<gene>
    <name evidence="2" type="ORF">NA56DRAFT_640985</name>
</gene>